<dbReference type="Proteomes" id="UP001386955">
    <property type="component" value="Unassembled WGS sequence"/>
</dbReference>
<dbReference type="EMBL" id="JAYMYS010000003">
    <property type="protein sequence ID" value="KAK7399106.1"/>
    <property type="molecule type" value="Genomic_DNA"/>
</dbReference>
<proteinExistence type="predicted"/>
<dbReference type="AlphaFoldDB" id="A0AAN9SKC7"/>
<name>A0AAN9SKC7_PSOTE</name>
<sequence length="85" mass="9932">MHNLYNWVGPQQLKANGEIGLERPHGHVYEWDMNKHEIGINENWDGSVMLEGNIGIFSFFFKEVSVLFEFRYCPPSVVDLKDVVY</sequence>
<gene>
    <name evidence="1" type="ORF">VNO78_10281</name>
</gene>
<accession>A0AAN9SKC7</accession>
<evidence type="ECO:0000313" key="2">
    <source>
        <dbReference type="Proteomes" id="UP001386955"/>
    </source>
</evidence>
<keyword evidence="2" id="KW-1185">Reference proteome</keyword>
<evidence type="ECO:0000313" key="1">
    <source>
        <dbReference type="EMBL" id="KAK7399106.1"/>
    </source>
</evidence>
<comment type="caution">
    <text evidence="1">The sequence shown here is derived from an EMBL/GenBank/DDBJ whole genome shotgun (WGS) entry which is preliminary data.</text>
</comment>
<organism evidence="1 2">
    <name type="scientific">Psophocarpus tetragonolobus</name>
    <name type="common">Winged bean</name>
    <name type="synonym">Dolichos tetragonolobus</name>
    <dbReference type="NCBI Taxonomy" id="3891"/>
    <lineage>
        <taxon>Eukaryota</taxon>
        <taxon>Viridiplantae</taxon>
        <taxon>Streptophyta</taxon>
        <taxon>Embryophyta</taxon>
        <taxon>Tracheophyta</taxon>
        <taxon>Spermatophyta</taxon>
        <taxon>Magnoliopsida</taxon>
        <taxon>eudicotyledons</taxon>
        <taxon>Gunneridae</taxon>
        <taxon>Pentapetalae</taxon>
        <taxon>rosids</taxon>
        <taxon>fabids</taxon>
        <taxon>Fabales</taxon>
        <taxon>Fabaceae</taxon>
        <taxon>Papilionoideae</taxon>
        <taxon>50 kb inversion clade</taxon>
        <taxon>NPAAA clade</taxon>
        <taxon>indigoferoid/millettioid clade</taxon>
        <taxon>Phaseoleae</taxon>
        <taxon>Psophocarpus</taxon>
    </lineage>
</organism>
<protein>
    <submittedName>
        <fullName evidence="1">Uncharacterized protein</fullName>
    </submittedName>
</protein>
<reference evidence="1 2" key="1">
    <citation type="submission" date="2024-01" db="EMBL/GenBank/DDBJ databases">
        <title>The genomes of 5 underutilized Papilionoideae crops provide insights into root nodulation and disease resistanc.</title>
        <authorList>
            <person name="Jiang F."/>
        </authorList>
    </citation>
    <scope>NUCLEOTIDE SEQUENCE [LARGE SCALE GENOMIC DNA]</scope>
    <source>
        <strain evidence="1">DUOXIRENSHENG_FW03</strain>
        <tissue evidence="1">Leaves</tissue>
    </source>
</reference>